<dbReference type="Gene3D" id="3.20.20.140">
    <property type="entry name" value="Metal-dependent hydrolases"/>
    <property type="match status" value="1"/>
</dbReference>
<sequence length="287" mass="31721">MLSGSKLSYCDLNIPVGPRCREVCEHAFKRLSLIFQRPATWKTPKVGRANGRSIICCSCCVHVLRGGGLLPPPKIDSWAQELLQKHPGCRVLQRLSVIFSDVSDLQAVLNGQANSKLFDIIAVIPTNHEALQACIISTTLIFDIIAFDFEGPHWINKIRLNRSKGKVAAEKDVQFELSYAPSFNGDEPCENMIYTANRLTEDVCTKKIKNIIIASGASKPAEVRSPKDVVSLGYLLGLDETTTRLCLRNHAHRCVTKGDARKHGKTWVAFIPSTTHPLPPTPAEINL</sequence>
<keyword evidence="5" id="KW-1185">Reference proteome</keyword>
<gene>
    <name evidence="4" type="ORF">Fcan01_03628</name>
</gene>
<dbReference type="Proteomes" id="UP000198287">
    <property type="component" value="Unassembled WGS sequence"/>
</dbReference>
<evidence type="ECO:0000256" key="2">
    <source>
        <dbReference type="ARBA" id="ARBA00007331"/>
    </source>
</evidence>
<dbReference type="InterPro" id="IPR002738">
    <property type="entry name" value="RNase_P_p30"/>
</dbReference>
<comment type="caution">
    <text evidence="4">The sequence shown here is derived from an EMBL/GenBank/DDBJ whole genome shotgun (WGS) entry which is preliminary data.</text>
</comment>
<dbReference type="OMA" id="TTRICIR"/>
<dbReference type="Pfam" id="PF01876">
    <property type="entry name" value="RNase_P_p30"/>
    <property type="match status" value="1"/>
</dbReference>
<dbReference type="GO" id="GO:0003723">
    <property type="term" value="F:RNA binding"/>
    <property type="evidence" value="ECO:0007669"/>
    <property type="project" value="TreeGrafter"/>
</dbReference>
<keyword evidence="3" id="KW-0819">tRNA processing</keyword>
<dbReference type="SUPFAM" id="SSF89550">
    <property type="entry name" value="PHP domain-like"/>
    <property type="match status" value="1"/>
</dbReference>
<name>A0A226F597_FOLCA</name>
<dbReference type="OrthoDB" id="17948at2759"/>
<proteinExistence type="inferred from homology"/>
<protein>
    <submittedName>
        <fullName evidence="4">Ribonuclease P protein subunit p30</fullName>
    </submittedName>
</protein>
<dbReference type="GO" id="GO:0005655">
    <property type="term" value="C:nucleolar ribonuclease P complex"/>
    <property type="evidence" value="ECO:0007669"/>
    <property type="project" value="TreeGrafter"/>
</dbReference>
<dbReference type="PANTHER" id="PTHR13031">
    <property type="entry name" value="RIBONUCLEASE P SUBUNIT P30"/>
    <property type="match status" value="1"/>
</dbReference>
<evidence type="ECO:0000256" key="3">
    <source>
        <dbReference type="ARBA" id="ARBA00022694"/>
    </source>
</evidence>
<dbReference type="AlphaFoldDB" id="A0A226F597"/>
<reference evidence="4 5" key="1">
    <citation type="submission" date="2015-12" db="EMBL/GenBank/DDBJ databases">
        <title>The genome of Folsomia candida.</title>
        <authorList>
            <person name="Faddeeva A."/>
            <person name="Derks M.F."/>
            <person name="Anvar Y."/>
            <person name="Smit S."/>
            <person name="Van Straalen N."/>
            <person name="Roelofs D."/>
        </authorList>
    </citation>
    <scope>NUCLEOTIDE SEQUENCE [LARGE SCALE GENOMIC DNA]</scope>
    <source>
        <strain evidence="4 5">VU population</strain>
        <tissue evidence="4">Whole body</tissue>
    </source>
</reference>
<comment type="subcellular location">
    <subcellularLocation>
        <location evidence="1">Nucleus</location>
    </subcellularLocation>
</comment>
<dbReference type="GO" id="GO:0008033">
    <property type="term" value="P:tRNA processing"/>
    <property type="evidence" value="ECO:0007669"/>
    <property type="project" value="UniProtKB-KW"/>
</dbReference>
<dbReference type="PANTHER" id="PTHR13031:SF0">
    <property type="entry name" value="RIBONUCLEASE P PROTEIN SUBUNIT P30"/>
    <property type="match status" value="1"/>
</dbReference>
<evidence type="ECO:0000313" key="4">
    <source>
        <dbReference type="EMBL" id="OXA64584.1"/>
    </source>
</evidence>
<dbReference type="EMBL" id="LNIX01000001">
    <property type="protein sequence ID" value="OXA64584.1"/>
    <property type="molecule type" value="Genomic_DNA"/>
</dbReference>
<evidence type="ECO:0000313" key="5">
    <source>
        <dbReference type="Proteomes" id="UP000198287"/>
    </source>
</evidence>
<dbReference type="InterPro" id="IPR016195">
    <property type="entry name" value="Pol/histidinol_Pase-like"/>
</dbReference>
<dbReference type="STRING" id="158441.A0A226F597"/>
<organism evidence="4 5">
    <name type="scientific">Folsomia candida</name>
    <name type="common">Springtail</name>
    <dbReference type="NCBI Taxonomy" id="158441"/>
    <lineage>
        <taxon>Eukaryota</taxon>
        <taxon>Metazoa</taxon>
        <taxon>Ecdysozoa</taxon>
        <taxon>Arthropoda</taxon>
        <taxon>Hexapoda</taxon>
        <taxon>Collembola</taxon>
        <taxon>Entomobryomorpha</taxon>
        <taxon>Isotomoidea</taxon>
        <taxon>Isotomidae</taxon>
        <taxon>Proisotominae</taxon>
        <taxon>Folsomia</taxon>
    </lineage>
</organism>
<evidence type="ECO:0000256" key="1">
    <source>
        <dbReference type="ARBA" id="ARBA00004123"/>
    </source>
</evidence>
<comment type="similarity">
    <text evidence="2">Belongs to the eukaryotic/archaeal RNase P protein component 3 family.</text>
</comment>
<accession>A0A226F597</accession>